<evidence type="ECO:0000313" key="2">
    <source>
        <dbReference type="Proteomes" id="UP000886856"/>
    </source>
</evidence>
<reference evidence="1" key="1">
    <citation type="journal article" date="2021" name="PeerJ">
        <title>Extensive microbial diversity within the chicken gut microbiome revealed by metagenomics and culture.</title>
        <authorList>
            <person name="Gilroy R."/>
            <person name="Ravi A."/>
            <person name="Getino M."/>
            <person name="Pursley I."/>
            <person name="Horton D.L."/>
            <person name="Alikhan N.F."/>
            <person name="Baker D."/>
            <person name="Gharbi K."/>
            <person name="Hall N."/>
            <person name="Watson M."/>
            <person name="Adriaenssens E.M."/>
            <person name="Foster-Nyarko E."/>
            <person name="Jarju S."/>
            <person name="Secka A."/>
            <person name="Antonio M."/>
            <person name="Oren A."/>
            <person name="Chaudhuri R.R."/>
            <person name="La Ragione R."/>
            <person name="Hildebrand F."/>
            <person name="Pallen M.J."/>
        </authorList>
    </citation>
    <scope>NUCLEOTIDE SEQUENCE</scope>
    <source>
        <strain evidence="1">CHK171-505</strain>
    </source>
</reference>
<dbReference type="EMBL" id="DWYW01000123">
    <property type="protein sequence ID" value="HJA90233.1"/>
    <property type="molecule type" value="Genomic_DNA"/>
</dbReference>
<dbReference type="InterPro" id="IPR025945">
    <property type="entry name" value="DHHW"/>
</dbReference>
<evidence type="ECO:0000313" key="1">
    <source>
        <dbReference type="EMBL" id="HJA90233.1"/>
    </source>
</evidence>
<dbReference type="Pfam" id="PF14286">
    <property type="entry name" value="DHHW"/>
    <property type="match status" value="1"/>
</dbReference>
<dbReference type="AlphaFoldDB" id="A0A9D2I1S5"/>
<comment type="caution">
    <text evidence="1">The sequence shown here is derived from an EMBL/GenBank/DDBJ whole genome shotgun (WGS) entry which is preliminary data.</text>
</comment>
<accession>A0A9D2I1S5</accession>
<reference evidence="1" key="2">
    <citation type="submission" date="2021-04" db="EMBL/GenBank/DDBJ databases">
        <authorList>
            <person name="Gilroy R."/>
        </authorList>
    </citation>
    <scope>NUCLEOTIDE SEQUENCE</scope>
    <source>
        <strain evidence="1">CHK171-505</strain>
    </source>
</reference>
<organism evidence="1 2">
    <name type="scientific">Candidatus Jeotgalibaca merdavium</name>
    <dbReference type="NCBI Taxonomy" id="2838627"/>
    <lineage>
        <taxon>Bacteria</taxon>
        <taxon>Bacillati</taxon>
        <taxon>Bacillota</taxon>
        <taxon>Bacilli</taxon>
        <taxon>Lactobacillales</taxon>
        <taxon>Carnobacteriaceae</taxon>
        <taxon>Jeotgalibaca</taxon>
    </lineage>
</organism>
<gene>
    <name evidence="1" type="ORF">H9948_05520</name>
</gene>
<proteinExistence type="predicted"/>
<name>A0A9D2I1S5_9LACT</name>
<dbReference type="Proteomes" id="UP000886856">
    <property type="component" value="Unassembled WGS sequence"/>
</dbReference>
<protein>
    <recommendedName>
        <fullName evidence="3">AlgX/AlgJ SGNH hydrolase-like domain-containing protein</fullName>
    </recommendedName>
</protein>
<evidence type="ECO:0008006" key="3">
    <source>
        <dbReference type="Google" id="ProtNLM"/>
    </source>
</evidence>
<sequence length="375" mass="42787">MKKSFNKIFFTLFMLLWAGLIVINLITPTKLFSQSENKVLAQFPGFDMTKFIEGEFMEEIDLFINDQFIGRNQWIKLSTIVETALNKQDINSVYLGKEGYLIERHRDSDVNQELAEKNIQTLIDFMTKTQGVLGVEHVKAMLVPSASQILTDKLPNFASGYDQLEVINRLDQALPHSMIRVDSVLKAHASETIYYHTDHHWTSLGAYYGYQHWANDLGFDELDFDVKTLSETFLGTLHSKINLAFKADTLEQYIPQNATTYDVLINQTNEMSGLYDYDKLETKDQYGVFFGGNYGQIEITPSQGGSGNLLVIKDSFANAMVPMIVNHYEKTFMLDLRHYNGSVESFMAENDITDVLVLYNTMGFVKDITIGKLSR</sequence>